<dbReference type="PROSITE" id="PS01007">
    <property type="entry name" value="TRANSPOSASE_MUTATOR"/>
    <property type="match status" value="1"/>
</dbReference>
<name>A0ABM0X5F8_CAMSA</name>
<dbReference type="InterPro" id="IPR018289">
    <property type="entry name" value="MULE_transposase_dom"/>
</dbReference>
<evidence type="ECO:0000313" key="12">
    <source>
        <dbReference type="RefSeq" id="XP_010495304.1"/>
    </source>
</evidence>
<evidence type="ECO:0000256" key="5">
    <source>
        <dbReference type="ARBA" id="ARBA00023125"/>
    </source>
</evidence>
<keyword evidence="4" id="KW-0862">Zinc</keyword>
<organism evidence="10 11">
    <name type="scientific">Camelina sativa</name>
    <name type="common">False flax</name>
    <name type="synonym">Myagrum sativum</name>
    <dbReference type="NCBI Taxonomy" id="90675"/>
    <lineage>
        <taxon>Eukaryota</taxon>
        <taxon>Viridiplantae</taxon>
        <taxon>Streptophyta</taxon>
        <taxon>Embryophyta</taxon>
        <taxon>Tracheophyta</taxon>
        <taxon>Spermatophyta</taxon>
        <taxon>Magnoliopsida</taxon>
        <taxon>eudicotyledons</taxon>
        <taxon>Gunneridae</taxon>
        <taxon>Pentapetalae</taxon>
        <taxon>rosids</taxon>
        <taxon>malvids</taxon>
        <taxon>Brassicales</taxon>
        <taxon>Brassicaceae</taxon>
        <taxon>Camelineae</taxon>
        <taxon>Camelina</taxon>
    </lineage>
</organism>
<proteinExistence type="predicted"/>
<dbReference type="RefSeq" id="XP_010481003.1">
    <property type="nucleotide sequence ID" value="XM_010482701.1"/>
</dbReference>
<evidence type="ECO:0000256" key="2">
    <source>
        <dbReference type="ARBA" id="ARBA00022723"/>
    </source>
</evidence>
<dbReference type="RefSeq" id="XP_010495304.1">
    <property type="nucleotide sequence ID" value="XM_010497002.1"/>
</dbReference>
<feature type="compositionally biased region" description="Polar residues" evidence="8">
    <location>
        <begin position="791"/>
        <end position="815"/>
    </location>
</feature>
<sequence length="925" mass="104990">MSFDLFMHVGGYWSAEDQYLGGERHKVGLVSAESFSLRMILVLLSELLEYEDNMKKVSWFPLETPGKKEDIDNDEVLKKAVHYAVGAGALTLFIVREDDPYIGRHIDTNALRYLSDDEALVDGEVSGGSGSESDDEVQFEDIVYSDSDDDSPHVEVDESKYRKFCIGDEYNTIDSFKRAVTRYAVKKRRDIKYEKSDGKRVVAICSGKKCPWRISATINSSSNRVVIRSLNDEHNCTWQGVVSLLTNSRIADLYIEEFRLNPEFSANQLQQKLLRRNINVPWTICERTRLKCLKTFDEEQEESFARLFDYVAELKRSNIGSTVECEVRESRFHRFYVCFAALKNGWKRACRKILHLDGTFLKWRMTGMLLVACGRDPNDQMFPVAWAIVDCENTPNWLWFLEHLVDDLGLELGNGLTLGSDQQKGLIAAVKVVLPYAEHRMCARHVYANWKKKYAGAEYEDMFWAAADSYYPQQFDRKMQELKEYDPAAFNDLKISLFCPWSRAYFTEFSKCAAVENNLGESFNAAIRIARSKPVVEMLEEIRKRVMVSNEKKRAEAEKTKGEYTPKAIALLDQQIDLAKNCRPLSCGLGNYEVGYFNYKTNMRIEGFVVQMRGEIKCSCRMYMVSGIPCSHIVSCLRHEKNTDQDPKKMISPWFTAQKLQTCYADGLCGVNGMNLWEVTTTVRVLPPPYKRPGGRPPGKKRKREKGEPREGGTKLSKRGTKIHCSLCGEEGHNKLKCKNGPMPKPPKKPPGRPRKTATAKTPFASTSTAQEDLPSLSAAHPKKRPRRSRISQPYGTSSSQPTADTPFESASTTELGLERPAQEDLPSLSSALPKRRPGRPRKSQHDDASSSQPTPKRLPMYDTGPMYLPIEGYGVFTSPVTGDDYIQVGRSITDARDNTILPSSLYQARERKKMEVSRGRGKKK</sequence>
<keyword evidence="3 7" id="KW-0863">Zinc-finger</keyword>
<dbReference type="Pfam" id="PF03108">
    <property type="entry name" value="DBD_Tnp_Mut"/>
    <property type="match status" value="1"/>
</dbReference>
<reference evidence="11 12" key="3">
    <citation type="submission" date="2025-05" db="UniProtKB">
        <authorList>
            <consortium name="RefSeq"/>
        </authorList>
    </citation>
    <scope>IDENTIFICATION</scope>
    <source>
        <tissue evidence="11 12">Leaf</tissue>
    </source>
</reference>
<dbReference type="Pfam" id="PF04434">
    <property type="entry name" value="SWIM"/>
    <property type="match status" value="1"/>
</dbReference>
<dbReference type="InterPro" id="IPR004332">
    <property type="entry name" value="Transposase_MuDR"/>
</dbReference>
<evidence type="ECO:0000256" key="3">
    <source>
        <dbReference type="ARBA" id="ARBA00022771"/>
    </source>
</evidence>
<feature type="region of interest" description="Disordered" evidence="8">
    <location>
        <begin position="734"/>
        <end position="865"/>
    </location>
</feature>
<keyword evidence="6" id="KW-0233">DNA recombination</keyword>
<keyword evidence="1" id="KW-0815">Transposition</keyword>
<evidence type="ECO:0000256" key="7">
    <source>
        <dbReference type="PROSITE-ProRule" id="PRU00325"/>
    </source>
</evidence>
<gene>
    <name evidence="11" type="primary">LOC104759821</name>
    <name evidence="12" type="synonym">LOC104772376</name>
</gene>
<evidence type="ECO:0000313" key="10">
    <source>
        <dbReference type="Proteomes" id="UP000694864"/>
    </source>
</evidence>
<feature type="compositionally biased region" description="Basic residues" evidence="8">
    <location>
        <begin position="781"/>
        <end position="790"/>
    </location>
</feature>
<dbReference type="Pfam" id="PF10551">
    <property type="entry name" value="MULE"/>
    <property type="match status" value="1"/>
</dbReference>
<feature type="domain" description="SWIM-type" evidence="9">
    <location>
        <begin position="608"/>
        <end position="641"/>
    </location>
</feature>
<feature type="compositionally biased region" description="Basic residues" evidence="8">
    <location>
        <begin position="746"/>
        <end position="758"/>
    </location>
</feature>
<evidence type="ECO:0000256" key="8">
    <source>
        <dbReference type="SAM" id="MobiDB-lite"/>
    </source>
</evidence>
<accession>A0ABM0X5F8</accession>
<dbReference type="Proteomes" id="UP000694864">
    <property type="component" value="Chromosome 17"/>
</dbReference>
<dbReference type="InterPro" id="IPR007527">
    <property type="entry name" value="Znf_SWIM"/>
</dbReference>
<dbReference type="SMART" id="SM00575">
    <property type="entry name" value="ZnF_PMZ"/>
    <property type="match status" value="1"/>
</dbReference>
<reference evidence="10" key="2">
    <citation type="journal article" date="2014" name="Nat. Commun.">
        <title>The emerging biofuel crop Camelina sativa retains a highly undifferentiated hexaploid genome structure.</title>
        <authorList>
            <person name="Kagale S."/>
            <person name="Koh C."/>
            <person name="Nixon J."/>
            <person name="Bollina V."/>
            <person name="Clarke W.E."/>
            <person name="Tuteja R."/>
            <person name="Spillane C."/>
            <person name="Robinson S.J."/>
            <person name="Links M.G."/>
            <person name="Clarke C."/>
            <person name="Higgins E.E."/>
            <person name="Huebert T."/>
            <person name="Sharpe A.G."/>
            <person name="Parkin I.A."/>
        </authorList>
    </citation>
    <scope>NUCLEOTIDE SEQUENCE [LARGE SCALE GENOMIC DNA]</scope>
    <source>
        <strain evidence="10">r\DH55</strain>
    </source>
</reference>
<dbReference type="InterPro" id="IPR006564">
    <property type="entry name" value="Znf_PMZ"/>
</dbReference>
<dbReference type="InterPro" id="IPR001207">
    <property type="entry name" value="Transposase_mutator"/>
</dbReference>
<feature type="region of interest" description="Disordered" evidence="8">
    <location>
        <begin position="686"/>
        <end position="720"/>
    </location>
</feature>
<keyword evidence="10" id="KW-1185">Reference proteome</keyword>
<dbReference type="PANTHER" id="PTHR31973">
    <property type="entry name" value="POLYPROTEIN, PUTATIVE-RELATED"/>
    <property type="match status" value="1"/>
</dbReference>
<reference evidence="10" key="1">
    <citation type="journal article" date="1997" name="Nucleic Acids Res.">
        <title>tRNAscan-SE: a program for improved detection of transfer RNA genes in genomic sequence.</title>
        <authorList>
            <person name="Lowe T.M."/>
            <person name="Eddy S.R."/>
        </authorList>
    </citation>
    <scope>NUCLEOTIDE SEQUENCE [LARGE SCALE GENOMIC DNA]</scope>
    <source>
        <strain evidence="10">r\DH55</strain>
    </source>
</reference>
<dbReference type="GeneID" id="104772376"/>
<dbReference type="PANTHER" id="PTHR31973:SF187">
    <property type="entry name" value="MUTATOR TRANSPOSASE MUDRA PROTEIN"/>
    <property type="match status" value="1"/>
</dbReference>
<dbReference type="GeneID" id="104759821"/>
<evidence type="ECO:0000259" key="9">
    <source>
        <dbReference type="PROSITE" id="PS50966"/>
    </source>
</evidence>
<keyword evidence="2" id="KW-0479">Metal-binding</keyword>
<evidence type="ECO:0000256" key="4">
    <source>
        <dbReference type="ARBA" id="ARBA00022833"/>
    </source>
</evidence>
<feature type="compositionally biased region" description="Basic residues" evidence="8">
    <location>
        <begin position="834"/>
        <end position="843"/>
    </location>
</feature>
<protein>
    <submittedName>
        <fullName evidence="11">Uncharacterized protein LOC104759821</fullName>
    </submittedName>
    <submittedName>
        <fullName evidence="12">Uncharacterized protein LOC104772376</fullName>
    </submittedName>
</protein>
<dbReference type="PROSITE" id="PS50966">
    <property type="entry name" value="ZF_SWIM"/>
    <property type="match status" value="1"/>
</dbReference>
<keyword evidence="5" id="KW-0238">DNA-binding</keyword>
<evidence type="ECO:0000256" key="1">
    <source>
        <dbReference type="ARBA" id="ARBA00022578"/>
    </source>
</evidence>
<evidence type="ECO:0000256" key="6">
    <source>
        <dbReference type="ARBA" id="ARBA00023172"/>
    </source>
</evidence>
<dbReference type="Proteomes" id="UP000694864">
    <property type="component" value="Chromosome 20"/>
</dbReference>
<evidence type="ECO:0000313" key="11">
    <source>
        <dbReference type="RefSeq" id="XP_010481003.1"/>
    </source>
</evidence>